<accession>A0A2V5H609</accession>
<feature type="compositionally biased region" description="Polar residues" evidence="6">
    <location>
        <begin position="788"/>
        <end position="797"/>
    </location>
</feature>
<feature type="compositionally biased region" description="Polar residues" evidence="6">
    <location>
        <begin position="281"/>
        <end position="290"/>
    </location>
</feature>
<dbReference type="GO" id="GO:0005634">
    <property type="term" value="C:nucleus"/>
    <property type="evidence" value="ECO:0007669"/>
    <property type="project" value="TreeGrafter"/>
</dbReference>
<keyword evidence="9" id="KW-1185">Reference proteome</keyword>
<gene>
    <name evidence="8" type="ORF">BO99DRAFT_384027</name>
</gene>
<evidence type="ECO:0000313" key="9">
    <source>
        <dbReference type="Proteomes" id="UP000249829"/>
    </source>
</evidence>
<feature type="compositionally biased region" description="Polar residues" evidence="6">
    <location>
        <begin position="96"/>
        <end position="106"/>
    </location>
</feature>
<feature type="compositionally biased region" description="Low complexity" evidence="6">
    <location>
        <begin position="766"/>
        <end position="787"/>
    </location>
</feature>
<organism evidence="8 9">
    <name type="scientific">Aspergillus violaceofuscus (strain CBS 115571)</name>
    <dbReference type="NCBI Taxonomy" id="1450538"/>
    <lineage>
        <taxon>Eukaryota</taxon>
        <taxon>Fungi</taxon>
        <taxon>Dikarya</taxon>
        <taxon>Ascomycota</taxon>
        <taxon>Pezizomycotina</taxon>
        <taxon>Eurotiomycetes</taxon>
        <taxon>Eurotiomycetidae</taxon>
        <taxon>Eurotiales</taxon>
        <taxon>Aspergillaceae</taxon>
        <taxon>Aspergillus</taxon>
    </lineage>
</organism>
<dbReference type="InterPro" id="IPR051127">
    <property type="entry name" value="Fungal_SecMet_Regulators"/>
</dbReference>
<keyword evidence="3" id="KW-0238">DNA-binding</keyword>
<proteinExistence type="predicted"/>
<name>A0A2V5H609_ASPV1</name>
<dbReference type="OMA" id="KHYIHPM"/>
<keyword evidence="4" id="KW-0804">Transcription</keyword>
<dbReference type="CDD" id="cd12148">
    <property type="entry name" value="fungal_TF_MHR"/>
    <property type="match status" value="1"/>
</dbReference>
<dbReference type="PANTHER" id="PTHR47424">
    <property type="entry name" value="REGULATORY PROTEIN GAL4"/>
    <property type="match status" value="1"/>
</dbReference>
<evidence type="ECO:0000256" key="3">
    <source>
        <dbReference type="ARBA" id="ARBA00023125"/>
    </source>
</evidence>
<keyword evidence="2" id="KW-0805">Transcription regulation</keyword>
<dbReference type="GO" id="GO:0008270">
    <property type="term" value="F:zinc ion binding"/>
    <property type="evidence" value="ECO:0007669"/>
    <property type="project" value="InterPro"/>
</dbReference>
<evidence type="ECO:0000256" key="1">
    <source>
        <dbReference type="ARBA" id="ARBA00022723"/>
    </source>
</evidence>
<dbReference type="STRING" id="1450538.A0A2V5H609"/>
<dbReference type="GO" id="GO:0000978">
    <property type="term" value="F:RNA polymerase II cis-regulatory region sequence-specific DNA binding"/>
    <property type="evidence" value="ECO:0007669"/>
    <property type="project" value="TreeGrafter"/>
</dbReference>
<dbReference type="GO" id="GO:0000435">
    <property type="term" value="P:positive regulation of transcription from RNA polymerase II promoter by galactose"/>
    <property type="evidence" value="ECO:0007669"/>
    <property type="project" value="TreeGrafter"/>
</dbReference>
<evidence type="ECO:0000256" key="5">
    <source>
        <dbReference type="ARBA" id="ARBA00023242"/>
    </source>
</evidence>
<dbReference type="EMBL" id="KZ825132">
    <property type="protein sequence ID" value="PYI19645.1"/>
    <property type="molecule type" value="Genomic_DNA"/>
</dbReference>
<dbReference type="InterPro" id="IPR001138">
    <property type="entry name" value="Zn2Cys6_DnaBD"/>
</dbReference>
<keyword evidence="5" id="KW-0539">Nucleus</keyword>
<evidence type="ECO:0000313" key="8">
    <source>
        <dbReference type="EMBL" id="PYI19645.1"/>
    </source>
</evidence>
<protein>
    <recommendedName>
        <fullName evidence="7">Zn(2)-C6 fungal-type domain-containing protein</fullName>
    </recommendedName>
</protein>
<dbReference type="Gene3D" id="4.10.240.10">
    <property type="entry name" value="Zn(2)-C6 fungal-type DNA-binding domain"/>
    <property type="match status" value="1"/>
</dbReference>
<feature type="domain" description="Zn(2)-C6 fungal-type" evidence="7">
    <location>
        <begin position="28"/>
        <end position="57"/>
    </location>
</feature>
<reference evidence="8" key="1">
    <citation type="submission" date="2018-02" db="EMBL/GenBank/DDBJ databases">
        <title>The genomes of Aspergillus section Nigri reveals drivers in fungal speciation.</title>
        <authorList>
            <consortium name="DOE Joint Genome Institute"/>
            <person name="Vesth T.C."/>
            <person name="Nybo J."/>
            <person name="Theobald S."/>
            <person name="Brandl J."/>
            <person name="Frisvad J.C."/>
            <person name="Nielsen K.F."/>
            <person name="Lyhne E.K."/>
            <person name="Kogle M.E."/>
            <person name="Kuo A."/>
            <person name="Riley R."/>
            <person name="Clum A."/>
            <person name="Nolan M."/>
            <person name="Lipzen A."/>
            <person name="Salamov A."/>
            <person name="Henrissat B."/>
            <person name="Wiebenga A."/>
            <person name="De vries R.P."/>
            <person name="Grigoriev I.V."/>
            <person name="Mortensen U.H."/>
            <person name="Andersen M.R."/>
            <person name="Baker S.E."/>
        </authorList>
    </citation>
    <scope>NUCLEOTIDE SEQUENCE [LARGE SCALE GENOMIC DNA]</scope>
    <source>
        <strain evidence="8">CBS 115571</strain>
    </source>
</reference>
<evidence type="ECO:0000256" key="4">
    <source>
        <dbReference type="ARBA" id="ARBA00023163"/>
    </source>
</evidence>
<feature type="region of interest" description="Disordered" evidence="6">
    <location>
        <begin position="64"/>
        <end position="142"/>
    </location>
</feature>
<dbReference type="GO" id="GO:0000981">
    <property type="term" value="F:DNA-binding transcription factor activity, RNA polymerase II-specific"/>
    <property type="evidence" value="ECO:0007669"/>
    <property type="project" value="InterPro"/>
</dbReference>
<sequence length="856" mass="94307">MEGGRETASPVTAKLRASRRRPPRASRACETCRVRKTKCDQAQPCSYCAYHSLDCLYRAAAPNENSSAVKRQAQIREAQRQKTRPSPWPDVDQSRYESFQHVNSPDRSGRGIPRVPQSDGNTNAGSPAHFTPKRDDDTMPAATPELVCDSASRDGLSGVNIHTNGTEFYGNSSNLAFLGNLYARARTQAGNRGSTVPDHEYTHALVEGHTAASDTVQTNKDGLNQLTPSPTADTQSEGAHPTTNTTQLSIVNLLYNPKYPSQSPLQSDGQSVIDSGGTAKNGVSSQSTAKGYTAERSDISHEHDVIPLIENLSEEAQIEIEKMFIGSYFCNKHYIHPMLCKGAFMQRCEQEAFVISRRTSLYRGSSKFAGLYFAAVALGAINASPHETALLDHYCNYNPIPRRAGTTSRPSVLDFADFYFGRAKRALGDPFESCSLEGVQALLLLSVFCQNALRPHSCFMYSGMAVRTAVAIGLASGMTSLSPGVRKEGIRTWWCIYSHEIEMCCSSGRLDSMKDLQYYQVPLPVLKVTPGHQLDVDAEDNHVAMIPAMVALAQIMSEASHLLYHSPKRSMGEMSHIAMDLDNKLLAWKSTLPELLDIDAASLNDTEWAFKQKLVLRLRYYNTRILIHKPFLAASASNTETPNILQHLHACLDAARTSINMQYESFIHRIYIRTWWYNTSYALYGAMILLHLILSGYPSIRDEDLLLDVEKSLDIFESMNNIVVARRCAEMIREVLEVARACVARRRTHYYTLSTSTVPPPPLPITGPANLANPSASSPAPFSLSNPQQQAATNPAISSAAPAPGVDNDFFFSLFNPDTQPSDTRAEILANLVDPTILEDFAFGNGASDFSFFLGT</sequence>
<dbReference type="SMART" id="SM00066">
    <property type="entry name" value="GAL4"/>
    <property type="match status" value="1"/>
</dbReference>
<evidence type="ECO:0000256" key="6">
    <source>
        <dbReference type="SAM" id="MobiDB-lite"/>
    </source>
</evidence>
<dbReference type="CDD" id="cd00067">
    <property type="entry name" value="GAL4"/>
    <property type="match status" value="1"/>
</dbReference>
<feature type="compositionally biased region" description="Polar residues" evidence="6">
    <location>
        <begin position="261"/>
        <end position="273"/>
    </location>
</feature>
<dbReference type="InterPro" id="IPR036864">
    <property type="entry name" value="Zn2-C6_fun-type_DNA-bd_sf"/>
</dbReference>
<dbReference type="GO" id="GO:0006351">
    <property type="term" value="P:DNA-templated transcription"/>
    <property type="evidence" value="ECO:0007669"/>
    <property type="project" value="InterPro"/>
</dbReference>
<dbReference type="Proteomes" id="UP000249829">
    <property type="component" value="Unassembled WGS sequence"/>
</dbReference>
<feature type="region of interest" description="Disordered" evidence="6">
    <location>
        <begin position="219"/>
        <end position="242"/>
    </location>
</feature>
<keyword evidence="1" id="KW-0479">Metal-binding</keyword>
<dbReference type="Pfam" id="PF00172">
    <property type="entry name" value="Zn_clus"/>
    <property type="match status" value="1"/>
</dbReference>
<feature type="region of interest" description="Disordered" evidence="6">
    <location>
        <begin position="761"/>
        <end position="799"/>
    </location>
</feature>
<dbReference type="Pfam" id="PF04082">
    <property type="entry name" value="Fungal_trans"/>
    <property type="match status" value="1"/>
</dbReference>
<dbReference type="AlphaFoldDB" id="A0A2V5H609"/>
<dbReference type="SMART" id="SM00906">
    <property type="entry name" value="Fungal_trans"/>
    <property type="match status" value="1"/>
</dbReference>
<dbReference type="SUPFAM" id="SSF57701">
    <property type="entry name" value="Zn2/Cys6 DNA-binding domain"/>
    <property type="match status" value="1"/>
</dbReference>
<dbReference type="InterPro" id="IPR007219">
    <property type="entry name" value="XnlR_reg_dom"/>
</dbReference>
<feature type="region of interest" description="Disordered" evidence="6">
    <location>
        <begin position="1"/>
        <end position="33"/>
    </location>
</feature>
<dbReference type="PROSITE" id="PS00463">
    <property type="entry name" value="ZN2_CY6_FUNGAL_1"/>
    <property type="match status" value="1"/>
</dbReference>
<evidence type="ECO:0000256" key="2">
    <source>
        <dbReference type="ARBA" id="ARBA00023015"/>
    </source>
</evidence>
<dbReference type="PROSITE" id="PS50048">
    <property type="entry name" value="ZN2_CY6_FUNGAL_2"/>
    <property type="match status" value="1"/>
</dbReference>
<feature type="region of interest" description="Disordered" evidence="6">
    <location>
        <begin position="261"/>
        <end position="295"/>
    </location>
</feature>
<dbReference type="PANTHER" id="PTHR47424:SF15">
    <property type="entry name" value="ZN(II)2CYS6 TRANSCRIPTION FACTOR (EUROFUNG)"/>
    <property type="match status" value="1"/>
</dbReference>
<evidence type="ECO:0000259" key="7">
    <source>
        <dbReference type="PROSITE" id="PS50048"/>
    </source>
</evidence>